<organism evidence="2">
    <name type="scientific">Proteinivorax tanatarense</name>
    <dbReference type="NCBI Taxonomy" id="1260629"/>
    <lineage>
        <taxon>Bacteria</taxon>
        <taxon>Bacillati</taxon>
        <taxon>Bacillota</taxon>
        <taxon>Clostridia</taxon>
        <taxon>Eubacteriales</taxon>
        <taxon>Proteinivoracaceae</taxon>
        <taxon>Proteinivorax</taxon>
    </lineage>
</organism>
<dbReference type="AlphaFoldDB" id="A0AAU7VQG5"/>
<evidence type="ECO:0000313" key="2">
    <source>
        <dbReference type="EMBL" id="XBX76300.1"/>
    </source>
</evidence>
<proteinExistence type="predicted"/>
<reference evidence="2" key="2">
    <citation type="submission" date="2024-06" db="EMBL/GenBank/DDBJ databases">
        <authorList>
            <person name="Petrova K.O."/>
            <person name="Toshchakov S.V."/>
            <person name="Boltjanskaja Y.V."/>
            <person name="Kevbrin V."/>
        </authorList>
    </citation>
    <scope>NUCLEOTIDE SEQUENCE</scope>
    <source>
        <strain evidence="2">Z-910T</strain>
    </source>
</reference>
<evidence type="ECO:0000256" key="1">
    <source>
        <dbReference type="SAM" id="Coils"/>
    </source>
</evidence>
<reference evidence="2" key="1">
    <citation type="journal article" date="2013" name="Extremophiles">
        <title>Proteinivorax tanatarense gen. nov., sp. nov., an anaerobic, haloalkaliphilic, proteolytic bacterium isolated from a decaying algal bloom, and proposal of Proteinivoraceae fam. nov.</title>
        <authorList>
            <person name="Kevbrin V."/>
            <person name="Boltyanskaya Y."/>
            <person name="Zhilina T."/>
            <person name="Kolganova T."/>
            <person name="Lavrentjeva E."/>
            <person name="Kuznetsov B."/>
        </authorList>
    </citation>
    <scope>NUCLEOTIDE SEQUENCE</scope>
    <source>
        <strain evidence="2">Z-910T</strain>
    </source>
</reference>
<accession>A0AAU7VQG5</accession>
<feature type="coiled-coil region" evidence="1">
    <location>
        <begin position="7"/>
        <end position="69"/>
    </location>
</feature>
<dbReference type="EMBL" id="CP158367">
    <property type="protein sequence ID" value="XBX76300.1"/>
    <property type="molecule type" value="Genomic_DNA"/>
</dbReference>
<dbReference type="RefSeq" id="WP_350345034.1">
    <property type="nucleotide sequence ID" value="NZ_CP158367.1"/>
</dbReference>
<name>A0AAU7VQG5_9FIRM</name>
<keyword evidence="1" id="KW-0175">Coiled coil</keyword>
<gene>
    <name evidence="2" type="ORF">PRVXT_001485</name>
</gene>
<dbReference type="Gene3D" id="1.20.5.340">
    <property type="match status" value="1"/>
</dbReference>
<sequence length="80" mass="9428">MSMTNEINTLKKELEKLRADRYKAEAKMDSLKHQKEDLVSEIKKMGVDPEDLDKEIIKLEKEINDLIEEVKEMIPNELLK</sequence>
<protein>
    <submittedName>
        <fullName evidence="2">Uncharacterized protein</fullName>
    </submittedName>
</protein>